<name>A0ABS9UPS1_9BACT</name>
<dbReference type="EMBL" id="JAKZGS010000008">
    <property type="protein sequence ID" value="MCH7398628.1"/>
    <property type="molecule type" value="Genomic_DNA"/>
</dbReference>
<proteinExistence type="predicted"/>
<protein>
    <recommendedName>
        <fullName evidence="3">Glycosyltransferase</fullName>
    </recommendedName>
</protein>
<sequence length="214" mass="25086">MILTHSNEGIEFVRESYPRFTSKVHFIVHPIQTPFHFLEKSTYKYDLLIWGSIQPYKGILQFLKFINSNEELKKLKILIVGKCPDKGYLKLLKEEFSNQVSMIDSVLSLEKISVLAQNSKFVFFPYNSPSLLSSGVLMDSLRMHSKILGPNSGSFKDLSYLSGVEVYDDFKDLLSFFNEGYDLDFDRQEMKKFCEENTWEKFSFKFLNFYNHLN</sequence>
<evidence type="ECO:0000313" key="2">
    <source>
        <dbReference type="Proteomes" id="UP001165488"/>
    </source>
</evidence>
<dbReference type="SUPFAM" id="SSF53756">
    <property type="entry name" value="UDP-Glycosyltransferase/glycogen phosphorylase"/>
    <property type="match status" value="1"/>
</dbReference>
<keyword evidence="2" id="KW-1185">Reference proteome</keyword>
<dbReference type="Proteomes" id="UP001165488">
    <property type="component" value="Unassembled WGS sequence"/>
</dbReference>
<organism evidence="1 2">
    <name type="scientific">Belliella calami</name>
    <dbReference type="NCBI Taxonomy" id="2923436"/>
    <lineage>
        <taxon>Bacteria</taxon>
        <taxon>Pseudomonadati</taxon>
        <taxon>Bacteroidota</taxon>
        <taxon>Cytophagia</taxon>
        <taxon>Cytophagales</taxon>
        <taxon>Cyclobacteriaceae</taxon>
        <taxon>Belliella</taxon>
    </lineage>
</organism>
<dbReference type="Gene3D" id="3.40.50.2000">
    <property type="entry name" value="Glycogen Phosphorylase B"/>
    <property type="match status" value="1"/>
</dbReference>
<gene>
    <name evidence="1" type="ORF">MM236_11535</name>
</gene>
<evidence type="ECO:0000313" key="1">
    <source>
        <dbReference type="EMBL" id="MCH7398628.1"/>
    </source>
</evidence>
<accession>A0ABS9UPS1</accession>
<evidence type="ECO:0008006" key="3">
    <source>
        <dbReference type="Google" id="ProtNLM"/>
    </source>
</evidence>
<comment type="caution">
    <text evidence="1">The sequence shown here is derived from an EMBL/GenBank/DDBJ whole genome shotgun (WGS) entry which is preliminary data.</text>
</comment>
<dbReference type="RefSeq" id="WP_241275139.1">
    <property type="nucleotide sequence ID" value="NZ_JAKZGS010000008.1"/>
</dbReference>
<reference evidence="1" key="1">
    <citation type="submission" date="2022-03" db="EMBL/GenBank/DDBJ databases">
        <title>De novo assembled genomes of Belliella spp. (Cyclobacteriaceae) strains.</title>
        <authorList>
            <person name="Szabo A."/>
            <person name="Korponai K."/>
            <person name="Felfoldi T."/>
        </authorList>
    </citation>
    <scope>NUCLEOTIDE SEQUENCE</scope>
    <source>
        <strain evidence="1">DSM 107340</strain>
    </source>
</reference>